<dbReference type="EMBL" id="FQXM01000019">
    <property type="protein sequence ID" value="SHH90079.1"/>
    <property type="molecule type" value="Genomic_DNA"/>
</dbReference>
<dbReference type="InterPro" id="IPR003439">
    <property type="entry name" value="ABC_transporter-like_ATP-bd"/>
</dbReference>
<keyword evidence="1" id="KW-0547">Nucleotide-binding</keyword>
<dbReference type="Proteomes" id="UP000184447">
    <property type="component" value="Unassembled WGS sequence"/>
</dbReference>
<dbReference type="OrthoDB" id="9775135at2"/>
<dbReference type="GO" id="GO:0005524">
    <property type="term" value="F:ATP binding"/>
    <property type="evidence" value="ECO:0007669"/>
    <property type="project" value="UniProtKB-KW"/>
</dbReference>
<dbReference type="PROSITE" id="PS50893">
    <property type="entry name" value="ABC_TRANSPORTER_2"/>
    <property type="match status" value="1"/>
</dbReference>
<dbReference type="SMART" id="SM00382">
    <property type="entry name" value="AAA"/>
    <property type="match status" value="1"/>
</dbReference>
<dbReference type="RefSeq" id="WP_073339372.1">
    <property type="nucleotide sequence ID" value="NZ_FQXM01000019.1"/>
</dbReference>
<evidence type="ECO:0000256" key="1">
    <source>
        <dbReference type="ARBA" id="ARBA00022741"/>
    </source>
</evidence>
<dbReference type="InterPro" id="IPR017871">
    <property type="entry name" value="ABC_transporter-like_CS"/>
</dbReference>
<protein>
    <submittedName>
        <fullName evidence="4">ABC-2 type transport system ATP-binding protein</fullName>
    </submittedName>
</protein>
<dbReference type="PROSITE" id="PS00211">
    <property type="entry name" value="ABC_TRANSPORTER_1"/>
    <property type="match status" value="1"/>
</dbReference>
<sequence>MSNENIITLENLRMKYGSHEVLKGVNLEIKRGQIIGYIGANGAGKSTTVKILLGMVNGYTGSVKIFGRDISDGNVEYKRRIGYIPEIADLYDNLTAREYLTFLGEIYDMDYDSADKKCEKLMSLFNMEDSYNSRICSYSKGMKQKLMIVASIFHNPDILFLDEPLAGLDANSVMVFKELLSQMALEGKTIFYSSHIMDVVEKISTRIILLNNGTVLADGSFNELKSKSKEGSLEEIFNDLTHFDNHNSIAAEFLATIKGV</sequence>
<evidence type="ECO:0000313" key="4">
    <source>
        <dbReference type="EMBL" id="SHH90079.1"/>
    </source>
</evidence>
<dbReference type="Gene3D" id="3.40.50.300">
    <property type="entry name" value="P-loop containing nucleotide triphosphate hydrolases"/>
    <property type="match status" value="1"/>
</dbReference>
<proteinExistence type="predicted"/>
<evidence type="ECO:0000259" key="3">
    <source>
        <dbReference type="PROSITE" id="PS50893"/>
    </source>
</evidence>
<dbReference type="STRING" id="1121316.SAMN02745207_03079"/>
<dbReference type="PANTHER" id="PTHR43613">
    <property type="entry name" value="ABC TRANSPORTER, ATP-BINDING PROTEIN"/>
    <property type="match status" value="1"/>
</dbReference>
<dbReference type="Pfam" id="PF00005">
    <property type="entry name" value="ABC_tran"/>
    <property type="match status" value="1"/>
</dbReference>
<evidence type="ECO:0000256" key="2">
    <source>
        <dbReference type="ARBA" id="ARBA00022840"/>
    </source>
</evidence>
<evidence type="ECO:0000313" key="5">
    <source>
        <dbReference type="Proteomes" id="UP000184447"/>
    </source>
</evidence>
<keyword evidence="2 4" id="KW-0067">ATP-binding</keyword>
<reference evidence="4 5" key="1">
    <citation type="submission" date="2016-11" db="EMBL/GenBank/DDBJ databases">
        <authorList>
            <person name="Jaros S."/>
            <person name="Januszkiewicz K."/>
            <person name="Wedrychowicz H."/>
        </authorList>
    </citation>
    <scope>NUCLEOTIDE SEQUENCE [LARGE SCALE GENOMIC DNA]</scope>
    <source>
        <strain evidence="4 5">DSM 8605</strain>
    </source>
</reference>
<dbReference type="SUPFAM" id="SSF52540">
    <property type="entry name" value="P-loop containing nucleoside triphosphate hydrolases"/>
    <property type="match status" value="1"/>
</dbReference>
<feature type="domain" description="ABC transporter" evidence="3">
    <location>
        <begin position="7"/>
        <end position="237"/>
    </location>
</feature>
<keyword evidence="5" id="KW-1185">Reference proteome</keyword>
<dbReference type="PANTHER" id="PTHR43613:SF1">
    <property type="entry name" value="ABC TRANSPORTER, ATP-BINDING PROTEIN"/>
    <property type="match status" value="1"/>
</dbReference>
<dbReference type="InterPro" id="IPR027417">
    <property type="entry name" value="P-loop_NTPase"/>
</dbReference>
<name>A0A1M5WRE2_9CLOT</name>
<dbReference type="AlphaFoldDB" id="A0A1M5WRE2"/>
<dbReference type="GO" id="GO:0016887">
    <property type="term" value="F:ATP hydrolysis activity"/>
    <property type="evidence" value="ECO:0007669"/>
    <property type="project" value="InterPro"/>
</dbReference>
<dbReference type="CDD" id="cd03230">
    <property type="entry name" value="ABC_DR_subfamily_A"/>
    <property type="match status" value="1"/>
</dbReference>
<accession>A0A1M5WRE2</accession>
<gene>
    <name evidence="4" type="ORF">SAMN02745207_03079</name>
</gene>
<dbReference type="InterPro" id="IPR003593">
    <property type="entry name" value="AAA+_ATPase"/>
</dbReference>
<organism evidence="4 5">
    <name type="scientific">Clostridium grantii DSM 8605</name>
    <dbReference type="NCBI Taxonomy" id="1121316"/>
    <lineage>
        <taxon>Bacteria</taxon>
        <taxon>Bacillati</taxon>
        <taxon>Bacillota</taxon>
        <taxon>Clostridia</taxon>
        <taxon>Eubacteriales</taxon>
        <taxon>Clostridiaceae</taxon>
        <taxon>Clostridium</taxon>
    </lineage>
</organism>